<name>A0A316DFR8_9BACL</name>
<reference evidence="2 3" key="1">
    <citation type="submission" date="2018-05" db="EMBL/GenBank/DDBJ databases">
        <title>Genomic Encyclopedia of Type Strains, Phase IV (KMG-IV): sequencing the most valuable type-strain genomes for metagenomic binning, comparative biology and taxonomic classification.</title>
        <authorList>
            <person name="Goeker M."/>
        </authorList>
    </citation>
    <scope>NUCLEOTIDE SEQUENCE [LARGE SCALE GENOMIC DNA]</scope>
    <source>
        <strain evidence="2 3">DSM 18773</strain>
    </source>
</reference>
<keyword evidence="1" id="KW-1133">Transmembrane helix</keyword>
<organism evidence="2 3">
    <name type="scientific">Tumebacillus permanentifrigoris</name>
    <dbReference type="NCBI Taxonomy" id="378543"/>
    <lineage>
        <taxon>Bacteria</taxon>
        <taxon>Bacillati</taxon>
        <taxon>Bacillota</taxon>
        <taxon>Bacilli</taxon>
        <taxon>Bacillales</taxon>
        <taxon>Alicyclobacillaceae</taxon>
        <taxon>Tumebacillus</taxon>
    </lineage>
</organism>
<keyword evidence="1" id="KW-0812">Transmembrane</keyword>
<dbReference type="Proteomes" id="UP000245634">
    <property type="component" value="Unassembled WGS sequence"/>
</dbReference>
<dbReference type="AlphaFoldDB" id="A0A316DFR8"/>
<accession>A0A316DFR8</accession>
<gene>
    <name evidence="2" type="ORF">C7459_101360</name>
</gene>
<feature type="transmembrane region" description="Helical" evidence="1">
    <location>
        <begin position="112"/>
        <end position="132"/>
    </location>
</feature>
<evidence type="ECO:0000313" key="3">
    <source>
        <dbReference type="Proteomes" id="UP000245634"/>
    </source>
</evidence>
<feature type="transmembrane region" description="Helical" evidence="1">
    <location>
        <begin position="174"/>
        <end position="191"/>
    </location>
</feature>
<keyword evidence="3" id="KW-1185">Reference proteome</keyword>
<comment type="caution">
    <text evidence="2">The sequence shown here is derived from an EMBL/GenBank/DDBJ whole genome shotgun (WGS) entry which is preliminary data.</text>
</comment>
<feature type="transmembrane region" description="Helical" evidence="1">
    <location>
        <begin position="20"/>
        <end position="41"/>
    </location>
</feature>
<evidence type="ECO:0000256" key="1">
    <source>
        <dbReference type="SAM" id="Phobius"/>
    </source>
</evidence>
<evidence type="ECO:0000313" key="2">
    <source>
        <dbReference type="EMBL" id="PWK16496.1"/>
    </source>
</evidence>
<sequence length="192" mass="21803">MKSTTTPTQLQKQPLVLRILRARALYLILALIFLTFGLWFNPSQLTAMWSTDRMAKGFWDNFGIVSTVAGGFSLILYLFRLVWTRYKQGAAPSTNLVEIGLHLLKWLRAQHVFFGWLMFGLAMLHSLYFVVFPKGTSLNIYTGLIATAVMFFLVGLGIMYQYKTVSATKSARKWHLYIGLAFAVAVTLHILL</sequence>
<protein>
    <recommendedName>
        <fullName evidence="4">Ferric reductase like protein</fullName>
    </recommendedName>
</protein>
<proteinExistence type="predicted"/>
<evidence type="ECO:0008006" key="4">
    <source>
        <dbReference type="Google" id="ProtNLM"/>
    </source>
</evidence>
<dbReference type="RefSeq" id="WP_109685635.1">
    <property type="nucleotide sequence ID" value="NZ_QGGL01000001.1"/>
</dbReference>
<feature type="transmembrane region" description="Helical" evidence="1">
    <location>
        <begin position="138"/>
        <end position="162"/>
    </location>
</feature>
<keyword evidence="1" id="KW-0472">Membrane</keyword>
<feature type="transmembrane region" description="Helical" evidence="1">
    <location>
        <begin position="61"/>
        <end position="79"/>
    </location>
</feature>
<dbReference type="EMBL" id="QGGL01000001">
    <property type="protein sequence ID" value="PWK16496.1"/>
    <property type="molecule type" value="Genomic_DNA"/>
</dbReference>